<organism evidence="1 2">
    <name type="scientific">Acetobacter aceti</name>
    <dbReference type="NCBI Taxonomy" id="435"/>
    <lineage>
        <taxon>Bacteria</taxon>
        <taxon>Pseudomonadati</taxon>
        <taxon>Pseudomonadota</taxon>
        <taxon>Alphaproteobacteria</taxon>
        <taxon>Acetobacterales</taxon>
        <taxon>Acetobacteraceae</taxon>
        <taxon>Acetobacter</taxon>
        <taxon>Acetobacter subgen. Acetobacter</taxon>
    </lineage>
</organism>
<dbReference type="EMBL" id="AP023326">
    <property type="protein sequence ID" value="BCI67452.1"/>
    <property type="molecule type" value="Genomic_DNA"/>
</dbReference>
<dbReference type="Gene3D" id="3.40.50.300">
    <property type="entry name" value="P-loop containing nucleotide triphosphate hydrolases"/>
    <property type="match status" value="1"/>
</dbReference>
<evidence type="ECO:0000313" key="1">
    <source>
        <dbReference type="EMBL" id="BCI67452.1"/>
    </source>
</evidence>
<dbReference type="Proteomes" id="UP000515220">
    <property type="component" value="Chromosome"/>
</dbReference>
<reference evidence="1 2" key="1">
    <citation type="submission" date="2020-07" db="EMBL/GenBank/DDBJ databases">
        <title>Complete Genome Sequence of an acetic acid bacterium, Acetobacter aceti JCM20276.</title>
        <authorList>
            <person name="Hirose Y."/>
            <person name="Mihara H."/>
        </authorList>
    </citation>
    <scope>NUCLEOTIDE SEQUENCE [LARGE SCALE GENOMIC DNA]</scope>
    <source>
        <strain evidence="1 2">JCM20276</strain>
    </source>
</reference>
<evidence type="ECO:0008006" key="3">
    <source>
        <dbReference type="Google" id="ProtNLM"/>
    </source>
</evidence>
<dbReference type="InterPro" id="IPR027417">
    <property type="entry name" value="P-loop_NTPase"/>
</dbReference>
<sequence length="283" mass="30731">MVSLLCAVTETRTFAEAEVKLGRRAEEAVAYGKNSDAPYSLCGLVYPATLEKGATIHTRRLCSSLLEGWDYAHISETALAAFENEGKIRPARDLWATDGIFGHMDERSDAGGRVQFPLDASQRSAVRHLGALTPGEAQAINGPPGTGKTSMLKVAIASRWVQAAIRGEDCPITVACGATNQSVTNVIRAFGDIHAEEHAGCDFVLGKRWISSLVSYGSFFPSKSYLEKQPEIANLFQVIQEGRDGGDGTLYEFVRRKPCLLMGWIGLTMNLSGSEVHILQMYS</sequence>
<dbReference type="AlphaFoldDB" id="A0A6S6PRY2"/>
<name>A0A6S6PRY2_ACEAC</name>
<dbReference type="SUPFAM" id="SSF52540">
    <property type="entry name" value="P-loop containing nucleoside triphosphate hydrolases"/>
    <property type="match status" value="1"/>
</dbReference>
<proteinExistence type="predicted"/>
<accession>A0A6S6PRY2</accession>
<evidence type="ECO:0000313" key="2">
    <source>
        <dbReference type="Proteomes" id="UP000515220"/>
    </source>
</evidence>
<gene>
    <name evidence="1" type="ORF">AAJCM20276_20760</name>
</gene>
<protein>
    <recommendedName>
        <fullName evidence="3">DNA2/NAM7 helicase helicase domain-containing protein</fullName>
    </recommendedName>
</protein>